<evidence type="ECO:0000259" key="5">
    <source>
        <dbReference type="Pfam" id="PF04085"/>
    </source>
</evidence>
<dbReference type="GO" id="GO:0008360">
    <property type="term" value="P:regulation of cell shape"/>
    <property type="evidence" value="ECO:0007669"/>
    <property type="project" value="UniProtKB-KW"/>
</dbReference>
<evidence type="ECO:0000256" key="3">
    <source>
        <dbReference type="ARBA" id="ARBA00022960"/>
    </source>
</evidence>
<dbReference type="InterPro" id="IPR042175">
    <property type="entry name" value="Cell/Rod_MreC_2"/>
</dbReference>
<comment type="caution">
    <text evidence="6">The sequence shown here is derived from an EMBL/GenBank/DDBJ whole genome shotgun (WGS) entry which is preliminary data.</text>
</comment>
<evidence type="ECO:0000256" key="4">
    <source>
        <dbReference type="ARBA" id="ARBA00032089"/>
    </source>
</evidence>
<dbReference type="InterPro" id="IPR042177">
    <property type="entry name" value="Cell/Rod_1"/>
</dbReference>
<gene>
    <name evidence="6" type="ORF">CO056_01380</name>
</gene>
<dbReference type="AlphaFoldDB" id="A0A2M8ER80"/>
<organism evidence="6 7">
    <name type="scientific">Candidatus Tagabacteria bacterium CG_4_9_14_0_2_um_filter_41_11</name>
    <dbReference type="NCBI Taxonomy" id="1975019"/>
    <lineage>
        <taxon>Bacteria</taxon>
        <taxon>Candidatus Tagaibacteriota</taxon>
    </lineage>
</organism>
<dbReference type="InterPro" id="IPR055342">
    <property type="entry name" value="MreC_beta-barrel_core"/>
</dbReference>
<dbReference type="Gene3D" id="2.40.10.350">
    <property type="entry name" value="Rod shape-determining protein MreC, domain 2"/>
    <property type="match status" value="1"/>
</dbReference>
<dbReference type="PANTHER" id="PTHR34138">
    <property type="entry name" value="CELL SHAPE-DETERMINING PROTEIN MREC"/>
    <property type="match status" value="1"/>
</dbReference>
<dbReference type="GO" id="GO:0005886">
    <property type="term" value="C:plasma membrane"/>
    <property type="evidence" value="ECO:0007669"/>
    <property type="project" value="TreeGrafter"/>
</dbReference>
<dbReference type="InterPro" id="IPR007221">
    <property type="entry name" value="MreC"/>
</dbReference>
<protein>
    <recommendedName>
        <fullName evidence="2">Cell shape-determining protein MreC</fullName>
    </recommendedName>
    <alternativeName>
        <fullName evidence="4">Cell shape protein MreC</fullName>
    </alternativeName>
</protein>
<evidence type="ECO:0000256" key="1">
    <source>
        <dbReference type="ARBA" id="ARBA00009369"/>
    </source>
</evidence>
<evidence type="ECO:0000313" key="7">
    <source>
        <dbReference type="Proteomes" id="UP000230228"/>
    </source>
</evidence>
<dbReference type="PANTHER" id="PTHR34138:SF1">
    <property type="entry name" value="CELL SHAPE-DETERMINING PROTEIN MREC"/>
    <property type="match status" value="1"/>
</dbReference>
<evidence type="ECO:0000256" key="2">
    <source>
        <dbReference type="ARBA" id="ARBA00013855"/>
    </source>
</evidence>
<reference evidence="7" key="1">
    <citation type="submission" date="2017-09" db="EMBL/GenBank/DDBJ databases">
        <title>Depth-based differentiation of microbial function through sediment-hosted aquifers and enrichment of novel symbionts in the deep terrestrial subsurface.</title>
        <authorList>
            <person name="Probst A.J."/>
            <person name="Ladd B."/>
            <person name="Jarett J.K."/>
            <person name="Geller-Mcgrath D.E."/>
            <person name="Sieber C.M.K."/>
            <person name="Emerson J.B."/>
            <person name="Anantharaman K."/>
            <person name="Thomas B.C."/>
            <person name="Malmstrom R."/>
            <person name="Stieglmeier M."/>
            <person name="Klingl A."/>
            <person name="Woyke T."/>
            <person name="Ryan C.M."/>
            <person name="Banfield J.F."/>
        </authorList>
    </citation>
    <scope>NUCLEOTIDE SEQUENCE [LARGE SCALE GENOMIC DNA]</scope>
</reference>
<dbReference type="EMBL" id="PFSH01000021">
    <property type="protein sequence ID" value="PJC25243.1"/>
    <property type="molecule type" value="Genomic_DNA"/>
</dbReference>
<name>A0A2M8ER80_9BACT</name>
<proteinExistence type="inferred from homology"/>
<comment type="similarity">
    <text evidence="1">Belongs to the MreC family.</text>
</comment>
<dbReference type="Pfam" id="PF04085">
    <property type="entry name" value="MreC"/>
    <property type="match status" value="1"/>
</dbReference>
<feature type="domain" description="Rod shape-determining protein MreC beta-barrel core" evidence="5">
    <location>
        <begin position="125"/>
        <end position="264"/>
    </location>
</feature>
<accession>A0A2M8ER80</accession>
<dbReference type="Proteomes" id="UP000230228">
    <property type="component" value="Unassembled WGS sequence"/>
</dbReference>
<keyword evidence="3" id="KW-0133">Cell shape</keyword>
<dbReference type="Gene3D" id="2.40.10.340">
    <property type="entry name" value="Rod shape-determining protein MreC, domain 1"/>
    <property type="match status" value="1"/>
</dbReference>
<sequence length="266" mass="30243">MRTTYRPNINRRKSRKLILSGALTALILIVIVFGDFSFGIIDKPIMYIIRPFFGIKNVFGPWWQNLRIEFYEKKSLQEENEILREKIIEMETKIIRSEILEKENVILKNAFSAGEKQNFLLASIIFRPSITPYDIFIIDSGSDNGVKEGMQVSAFGNVLLGYVTDLFSDTSKIKLISSFGEETNVILESSGVPAIAIGRGGENFEIMLPRAIKADVGERIITLGKQPMLIGIVEKIEHQEADPFQKLIFRLPVNIQYLSHVFLLSR</sequence>
<evidence type="ECO:0000313" key="6">
    <source>
        <dbReference type="EMBL" id="PJC25243.1"/>
    </source>
</evidence>